<sequence length="339" mass="39298">MKESLTISESNNFSLVNETIKKNLQDFFSDIDAYSSNTQKQFKSTINSWANWCTQNNRTFLPISPDDLRDYLFYLKTDRQLKHNSINSHNAFLAMLQNQSGLTPINTSSKVKRIKKKLLRMAIDEGEDLTQAIPFRFEDLKQIYDMKKNSLNLKDIRDLAILSTAYYTLLRSSEITRIKVKDFKLQRNGKSTLHISHTKTVLTIEGLYKHLGKLPTKLIQNWLDLSGVDLHDNAYLFCAIKKSNEIQRPDCQLTTETIRRVFNSAYRLLNVVKKDQTGRYQAWSAHSARVGAAIDMAEKNVGLTQIMHEGTWKKPEMVIRYIRKLETKDGPMQEFDMDD</sequence>
<gene>
    <name evidence="7" type="ORF">FcAc13_05515</name>
</gene>
<dbReference type="InterPro" id="IPR013762">
    <property type="entry name" value="Integrase-like_cat_sf"/>
</dbReference>
<dbReference type="InterPro" id="IPR002104">
    <property type="entry name" value="Integrase_catalytic"/>
</dbReference>
<dbReference type="Pfam" id="PF00589">
    <property type="entry name" value="Phage_integrase"/>
    <property type="match status" value="1"/>
</dbReference>
<organism evidence="7 8">
    <name type="scientific">Frischella japonica</name>
    <dbReference type="NCBI Taxonomy" id="2741544"/>
    <lineage>
        <taxon>Bacteria</taxon>
        <taxon>Pseudomonadati</taxon>
        <taxon>Pseudomonadota</taxon>
        <taxon>Gammaproteobacteria</taxon>
        <taxon>Orbales</taxon>
        <taxon>Orbaceae</taxon>
        <taxon>Frischella</taxon>
    </lineage>
</organism>
<dbReference type="InterPro" id="IPR011010">
    <property type="entry name" value="DNA_brk_join_enz"/>
</dbReference>
<dbReference type="PANTHER" id="PTHR34605:SF4">
    <property type="entry name" value="DNA ADENINE METHYLTRANSFERASE"/>
    <property type="match status" value="1"/>
</dbReference>
<dbReference type="SUPFAM" id="SSF47823">
    <property type="entry name" value="lambda integrase-like, N-terminal domain"/>
    <property type="match status" value="1"/>
</dbReference>
<feature type="domain" description="Tyr recombinase" evidence="5">
    <location>
        <begin position="130"/>
        <end position="336"/>
    </location>
</feature>
<proteinExistence type="predicted"/>
<dbReference type="PROSITE" id="PS51898">
    <property type="entry name" value="TYR_RECOMBINASE"/>
    <property type="match status" value="1"/>
</dbReference>
<evidence type="ECO:0000259" key="6">
    <source>
        <dbReference type="PROSITE" id="PS51900"/>
    </source>
</evidence>
<reference evidence="7 8" key="1">
    <citation type="submission" date="2020-06" db="EMBL/GenBank/DDBJ databases">
        <title>Frischella cerana isolated from Apis cerana gut homogenate.</title>
        <authorList>
            <person name="Wolter L.A."/>
            <person name="Suenami S."/>
            <person name="Miyazaki R."/>
        </authorList>
    </citation>
    <scope>NUCLEOTIDE SEQUENCE [LARGE SCALE GENOMIC DNA]</scope>
    <source>
        <strain evidence="7 8">Ac13</strain>
    </source>
</reference>
<evidence type="ECO:0000313" key="8">
    <source>
        <dbReference type="Proteomes" id="UP000651208"/>
    </source>
</evidence>
<comment type="caution">
    <text evidence="7">The sequence shown here is derived from an EMBL/GenBank/DDBJ whole genome shotgun (WGS) entry which is preliminary data.</text>
</comment>
<feature type="domain" description="Core-binding (CB)" evidence="6">
    <location>
        <begin position="18"/>
        <end position="94"/>
    </location>
</feature>
<evidence type="ECO:0000313" key="7">
    <source>
        <dbReference type="EMBL" id="MBC9130766.1"/>
    </source>
</evidence>
<keyword evidence="3" id="KW-0233">DNA recombination</keyword>
<evidence type="ECO:0000256" key="1">
    <source>
        <dbReference type="ARBA" id="ARBA00022908"/>
    </source>
</evidence>
<accession>A0ABR7QX19</accession>
<evidence type="ECO:0000256" key="3">
    <source>
        <dbReference type="ARBA" id="ARBA00023172"/>
    </source>
</evidence>
<dbReference type="Gene3D" id="1.10.150.130">
    <property type="match status" value="1"/>
</dbReference>
<evidence type="ECO:0000256" key="4">
    <source>
        <dbReference type="PROSITE-ProRule" id="PRU01248"/>
    </source>
</evidence>
<dbReference type="InterPro" id="IPR044068">
    <property type="entry name" value="CB"/>
</dbReference>
<dbReference type="Gene3D" id="1.10.443.10">
    <property type="entry name" value="Intergrase catalytic core"/>
    <property type="match status" value="1"/>
</dbReference>
<dbReference type="InterPro" id="IPR010998">
    <property type="entry name" value="Integrase_recombinase_N"/>
</dbReference>
<protein>
    <submittedName>
        <fullName evidence="7">Tyrosine-type recombinase/integrase</fullName>
    </submittedName>
</protein>
<keyword evidence="2 4" id="KW-0238">DNA-binding</keyword>
<keyword evidence="8" id="KW-1185">Reference proteome</keyword>
<evidence type="ECO:0000256" key="2">
    <source>
        <dbReference type="ARBA" id="ARBA00023125"/>
    </source>
</evidence>
<dbReference type="PANTHER" id="PTHR34605">
    <property type="entry name" value="PHAGE_INTEGRASE DOMAIN-CONTAINING PROTEIN"/>
    <property type="match status" value="1"/>
</dbReference>
<keyword evidence="1" id="KW-0229">DNA integration</keyword>
<name>A0ABR7QX19_9GAMM</name>
<dbReference type="Proteomes" id="UP000651208">
    <property type="component" value="Unassembled WGS sequence"/>
</dbReference>
<dbReference type="EMBL" id="JABURY010000013">
    <property type="protein sequence ID" value="MBC9130766.1"/>
    <property type="molecule type" value="Genomic_DNA"/>
</dbReference>
<dbReference type="PROSITE" id="PS51900">
    <property type="entry name" value="CB"/>
    <property type="match status" value="1"/>
</dbReference>
<dbReference type="SUPFAM" id="SSF56349">
    <property type="entry name" value="DNA breaking-rejoining enzymes"/>
    <property type="match status" value="1"/>
</dbReference>
<evidence type="ECO:0000259" key="5">
    <source>
        <dbReference type="PROSITE" id="PS51898"/>
    </source>
</evidence>
<dbReference type="RefSeq" id="WP_187755213.1">
    <property type="nucleotide sequence ID" value="NZ_JABURY010000013.1"/>
</dbReference>
<dbReference type="InterPro" id="IPR052925">
    <property type="entry name" value="Phage_Integrase-like_Recomb"/>
</dbReference>